<dbReference type="PATRIC" id="fig|1125718.3.peg.1066"/>
<sequence>MRLLSVLVIGSLISSIGSGMTAFALATWAFTTFGTASSVAMIELCALAPIVLLSPLAGVLADRHDRRTMMLLGDGGSALGLATVLIAVTRPEPSLLLVLAGVTVSSCLAALTEPALRATVNELVPAELYTRASSMLQMASSSKFLLSPFLAGALMPRIGVAGVLLIDASTFVVTLICTLHVRRRATSPAIAADPGSLVAQLRATAALLHRDAPVRTVVLLGSLLTVVLGTLQVLLPPVLLPLYPVSQVGTVQSVAAFGMLAGALIVGLLGKVPSWALLATGLAGLGASMALFPLMHSLVGVGACCFVVFASLAWCNTGADVVVRTRVADDHQGRAWGLISLITQTGFLLAYATSGPLADHVFEPLLRPDGPLVELLGSAIGIGEGRGTTLLIALCGAGAIALIPISMSRGLREIRPAREADDAEEPALQPATAH</sequence>
<dbReference type="Proteomes" id="UP000002941">
    <property type="component" value="Unassembled WGS sequence"/>
</dbReference>
<dbReference type="PANTHER" id="PTHR23513:SF18">
    <property type="entry name" value="INTEGRAL MEMBRANE PROTEIN"/>
    <property type="match status" value="1"/>
</dbReference>
<dbReference type="PANTHER" id="PTHR23513">
    <property type="entry name" value="INTEGRAL MEMBRANE EFFLUX PROTEIN-RELATED"/>
    <property type="match status" value="1"/>
</dbReference>
<keyword evidence="5 6" id="KW-0472">Membrane</keyword>
<gene>
    <name evidence="8" type="ORF">HMPREF1318_2969</name>
</gene>
<evidence type="ECO:0000256" key="1">
    <source>
        <dbReference type="ARBA" id="ARBA00004651"/>
    </source>
</evidence>
<feature type="transmembrane region" description="Helical" evidence="6">
    <location>
        <begin position="36"/>
        <end position="59"/>
    </location>
</feature>
<feature type="transmembrane region" description="Helical" evidence="6">
    <location>
        <begin position="251"/>
        <end position="269"/>
    </location>
</feature>
<dbReference type="AlphaFoldDB" id="J1HKX0"/>
<keyword evidence="9" id="KW-1185">Reference proteome</keyword>
<evidence type="ECO:0000256" key="6">
    <source>
        <dbReference type="SAM" id="Phobius"/>
    </source>
</evidence>
<feature type="domain" description="Major facilitator superfamily (MFS) profile" evidence="7">
    <location>
        <begin position="1"/>
        <end position="186"/>
    </location>
</feature>
<feature type="transmembrane region" description="Helical" evidence="6">
    <location>
        <begin position="300"/>
        <end position="323"/>
    </location>
</feature>
<evidence type="ECO:0000313" key="9">
    <source>
        <dbReference type="Proteomes" id="UP000002941"/>
    </source>
</evidence>
<dbReference type="InterPro" id="IPR036259">
    <property type="entry name" value="MFS_trans_sf"/>
</dbReference>
<comment type="subcellular location">
    <subcellularLocation>
        <location evidence="1">Cell membrane</location>
        <topology evidence="1">Multi-pass membrane protein</topology>
    </subcellularLocation>
</comment>
<feature type="transmembrane region" description="Helical" evidence="6">
    <location>
        <begin position="276"/>
        <end position="294"/>
    </location>
</feature>
<dbReference type="EMBL" id="AKFT01000074">
    <property type="protein sequence ID" value="EJF46183.1"/>
    <property type="molecule type" value="Genomic_DNA"/>
</dbReference>
<feature type="transmembrane region" description="Helical" evidence="6">
    <location>
        <begin position="387"/>
        <end position="405"/>
    </location>
</feature>
<feature type="transmembrane region" description="Helical" evidence="6">
    <location>
        <begin position="158"/>
        <end position="181"/>
    </location>
</feature>
<evidence type="ECO:0000313" key="8">
    <source>
        <dbReference type="EMBL" id="EJF46183.1"/>
    </source>
</evidence>
<reference evidence="8 9" key="1">
    <citation type="submission" date="2012-05" db="EMBL/GenBank/DDBJ databases">
        <authorList>
            <person name="Harkins D.M."/>
            <person name="Madupu R."/>
            <person name="Durkin A.S."/>
            <person name="Torralba M."/>
            <person name="Methe B."/>
            <person name="Sutton G.G."/>
            <person name="Nelson K.E."/>
        </authorList>
    </citation>
    <scope>NUCLEOTIDE SEQUENCE [LARGE SCALE GENOMIC DNA]</scope>
    <source>
        <strain evidence="8 9">F0489</strain>
    </source>
</reference>
<evidence type="ECO:0000259" key="7">
    <source>
        <dbReference type="PROSITE" id="PS50850"/>
    </source>
</evidence>
<dbReference type="Gene3D" id="1.20.1250.20">
    <property type="entry name" value="MFS general substrate transporter like domains"/>
    <property type="match status" value="1"/>
</dbReference>
<protein>
    <submittedName>
        <fullName evidence="8">Transporter, major facilitator family protein</fullName>
    </submittedName>
</protein>
<dbReference type="InterPro" id="IPR020846">
    <property type="entry name" value="MFS_dom"/>
</dbReference>
<dbReference type="Pfam" id="PF07690">
    <property type="entry name" value="MFS_1"/>
    <property type="match status" value="1"/>
</dbReference>
<dbReference type="SUPFAM" id="SSF103473">
    <property type="entry name" value="MFS general substrate transporter"/>
    <property type="match status" value="1"/>
</dbReference>
<organism evidence="8 9">
    <name type="scientific">Actinomyces massiliensis F0489</name>
    <dbReference type="NCBI Taxonomy" id="1125718"/>
    <lineage>
        <taxon>Bacteria</taxon>
        <taxon>Bacillati</taxon>
        <taxon>Actinomycetota</taxon>
        <taxon>Actinomycetes</taxon>
        <taxon>Actinomycetales</taxon>
        <taxon>Actinomycetaceae</taxon>
        <taxon>Actinomyces</taxon>
    </lineage>
</organism>
<evidence type="ECO:0000256" key="2">
    <source>
        <dbReference type="ARBA" id="ARBA00022475"/>
    </source>
</evidence>
<keyword evidence="3 6" id="KW-0812">Transmembrane</keyword>
<dbReference type="OrthoDB" id="3227279at2"/>
<dbReference type="eggNOG" id="COG2814">
    <property type="taxonomic scope" value="Bacteria"/>
</dbReference>
<feature type="transmembrane region" description="Helical" evidence="6">
    <location>
        <begin position="217"/>
        <end position="239"/>
    </location>
</feature>
<dbReference type="PROSITE" id="PS50850">
    <property type="entry name" value="MFS"/>
    <property type="match status" value="1"/>
</dbReference>
<accession>J1HKX0</accession>
<dbReference type="GO" id="GO:0005886">
    <property type="term" value="C:plasma membrane"/>
    <property type="evidence" value="ECO:0007669"/>
    <property type="project" value="UniProtKB-SubCell"/>
</dbReference>
<dbReference type="RefSeq" id="WP_008730929.1">
    <property type="nucleotide sequence ID" value="NZ_AKFT01000074.1"/>
</dbReference>
<dbReference type="CDD" id="cd06173">
    <property type="entry name" value="MFS_MefA_like"/>
    <property type="match status" value="1"/>
</dbReference>
<comment type="caution">
    <text evidence="8">The sequence shown here is derived from an EMBL/GenBank/DDBJ whole genome shotgun (WGS) entry which is preliminary data.</text>
</comment>
<dbReference type="GO" id="GO:0022857">
    <property type="term" value="F:transmembrane transporter activity"/>
    <property type="evidence" value="ECO:0007669"/>
    <property type="project" value="InterPro"/>
</dbReference>
<dbReference type="InterPro" id="IPR011701">
    <property type="entry name" value="MFS"/>
</dbReference>
<keyword evidence="4 6" id="KW-1133">Transmembrane helix</keyword>
<evidence type="ECO:0000256" key="5">
    <source>
        <dbReference type="ARBA" id="ARBA00023136"/>
    </source>
</evidence>
<evidence type="ECO:0000256" key="3">
    <source>
        <dbReference type="ARBA" id="ARBA00022692"/>
    </source>
</evidence>
<keyword evidence="2" id="KW-1003">Cell membrane</keyword>
<proteinExistence type="predicted"/>
<feature type="transmembrane region" description="Helical" evidence="6">
    <location>
        <begin position="335"/>
        <end position="354"/>
    </location>
</feature>
<feature type="transmembrane region" description="Helical" evidence="6">
    <location>
        <begin position="71"/>
        <end position="89"/>
    </location>
</feature>
<evidence type="ECO:0000256" key="4">
    <source>
        <dbReference type="ARBA" id="ARBA00022989"/>
    </source>
</evidence>
<name>J1HKX0_9ACTO</name>